<protein>
    <recommendedName>
        <fullName evidence="1">HTH arsR-type domain-containing protein</fullName>
    </recommendedName>
</protein>
<gene>
    <name evidence="2" type="ORF">GCM10009721_37490</name>
</gene>
<dbReference type="InterPro" id="IPR001845">
    <property type="entry name" value="HTH_ArsR_DNA-bd_dom"/>
</dbReference>
<name>A0ABQ2ICL6_9MICO</name>
<evidence type="ECO:0000313" key="3">
    <source>
        <dbReference type="Proteomes" id="UP000623461"/>
    </source>
</evidence>
<evidence type="ECO:0000313" key="2">
    <source>
        <dbReference type="EMBL" id="GGN06363.1"/>
    </source>
</evidence>
<dbReference type="Pfam" id="PF12840">
    <property type="entry name" value="HTH_20"/>
    <property type="match status" value="1"/>
</dbReference>
<evidence type="ECO:0000259" key="1">
    <source>
        <dbReference type="SMART" id="SM00418"/>
    </source>
</evidence>
<dbReference type="InterPro" id="IPR036388">
    <property type="entry name" value="WH-like_DNA-bd_sf"/>
</dbReference>
<sequence length="197" mass="21467">MSINSQQLPDYDLPDAVELTTPAQLRAIADPLRSSLLDLVLERAATVAELAAAVGRPRSTVAHHVGVLVDAGMLRVVRTRRVRAIEERYYGRTGRTVTIAIARHPGDPTVPVCVNGLSVAAAESVPAHEEDTLYSTLRHVRIPREQASEFWQRVEGLVREFTALPRSGDTVYGLAVGLYPTDQPVLPEPSDTGDERA</sequence>
<dbReference type="Gene3D" id="1.10.10.10">
    <property type="entry name" value="Winged helix-like DNA-binding domain superfamily/Winged helix DNA-binding domain"/>
    <property type="match status" value="1"/>
</dbReference>
<dbReference type="Proteomes" id="UP000623461">
    <property type="component" value="Unassembled WGS sequence"/>
</dbReference>
<dbReference type="SUPFAM" id="SSF46785">
    <property type="entry name" value="Winged helix' DNA-binding domain"/>
    <property type="match status" value="1"/>
</dbReference>
<dbReference type="EMBL" id="BMNZ01000008">
    <property type="protein sequence ID" value="GGN06363.1"/>
    <property type="molecule type" value="Genomic_DNA"/>
</dbReference>
<keyword evidence="3" id="KW-1185">Reference proteome</keyword>
<dbReference type="SMART" id="SM00418">
    <property type="entry name" value="HTH_ARSR"/>
    <property type="match status" value="1"/>
</dbReference>
<organism evidence="2 3">
    <name type="scientific">Terrabacter tumescens</name>
    <dbReference type="NCBI Taxonomy" id="60443"/>
    <lineage>
        <taxon>Bacteria</taxon>
        <taxon>Bacillati</taxon>
        <taxon>Actinomycetota</taxon>
        <taxon>Actinomycetes</taxon>
        <taxon>Micrococcales</taxon>
        <taxon>Intrasporangiaceae</taxon>
        <taxon>Terrabacter</taxon>
    </lineage>
</organism>
<comment type="caution">
    <text evidence="2">The sequence shown here is derived from an EMBL/GenBank/DDBJ whole genome shotgun (WGS) entry which is preliminary data.</text>
</comment>
<dbReference type="InterPro" id="IPR036390">
    <property type="entry name" value="WH_DNA-bd_sf"/>
</dbReference>
<dbReference type="RefSeq" id="WP_030202558.1">
    <property type="nucleotide sequence ID" value="NZ_BMNZ01000008.1"/>
</dbReference>
<proteinExistence type="predicted"/>
<accession>A0ABQ2ICL6</accession>
<reference evidence="3" key="1">
    <citation type="journal article" date="2019" name="Int. J. Syst. Evol. Microbiol.">
        <title>The Global Catalogue of Microorganisms (GCM) 10K type strain sequencing project: providing services to taxonomists for standard genome sequencing and annotation.</title>
        <authorList>
            <consortium name="The Broad Institute Genomics Platform"/>
            <consortium name="The Broad Institute Genome Sequencing Center for Infectious Disease"/>
            <person name="Wu L."/>
            <person name="Ma J."/>
        </authorList>
    </citation>
    <scope>NUCLEOTIDE SEQUENCE [LARGE SCALE GENOMIC DNA]</scope>
    <source>
        <strain evidence="3">JCM 1365</strain>
    </source>
</reference>
<feature type="domain" description="HTH arsR-type" evidence="1">
    <location>
        <begin position="23"/>
        <end position="102"/>
    </location>
</feature>